<organism evidence="1 2">
    <name type="scientific">Populus alba x Populus x berolinensis</name>
    <dbReference type="NCBI Taxonomy" id="444605"/>
    <lineage>
        <taxon>Eukaryota</taxon>
        <taxon>Viridiplantae</taxon>
        <taxon>Streptophyta</taxon>
        <taxon>Embryophyta</taxon>
        <taxon>Tracheophyta</taxon>
        <taxon>Spermatophyta</taxon>
        <taxon>Magnoliopsida</taxon>
        <taxon>eudicotyledons</taxon>
        <taxon>Gunneridae</taxon>
        <taxon>Pentapetalae</taxon>
        <taxon>rosids</taxon>
        <taxon>fabids</taxon>
        <taxon>Malpighiales</taxon>
        <taxon>Salicaceae</taxon>
        <taxon>Saliceae</taxon>
        <taxon>Populus</taxon>
    </lineage>
</organism>
<dbReference type="AlphaFoldDB" id="A0AAD6QBC1"/>
<comment type="caution">
    <text evidence="1">The sequence shown here is derived from an EMBL/GenBank/DDBJ whole genome shotgun (WGS) entry which is preliminary data.</text>
</comment>
<gene>
    <name evidence="1" type="ORF">NC653_026594</name>
</gene>
<keyword evidence="2" id="KW-1185">Reference proteome</keyword>
<accession>A0AAD6QBC1</accession>
<proteinExistence type="predicted"/>
<name>A0AAD6QBC1_9ROSI</name>
<dbReference type="EMBL" id="JAQIZT010000010">
    <property type="protein sequence ID" value="KAJ6983828.1"/>
    <property type="molecule type" value="Genomic_DNA"/>
</dbReference>
<reference evidence="1" key="1">
    <citation type="journal article" date="2023" name="Mol. Ecol. Resour.">
        <title>Chromosome-level genome assembly of a triploid poplar Populus alba 'Berolinensis'.</title>
        <authorList>
            <person name="Chen S."/>
            <person name="Yu Y."/>
            <person name="Wang X."/>
            <person name="Wang S."/>
            <person name="Zhang T."/>
            <person name="Zhou Y."/>
            <person name="He R."/>
            <person name="Meng N."/>
            <person name="Wang Y."/>
            <person name="Liu W."/>
            <person name="Liu Z."/>
            <person name="Liu J."/>
            <person name="Guo Q."/>
            <person name="Huang H."/>
            <person name="Sederoff R.R."/>
            <person name="Wang G."/>
            <person name="Qu G."/>
            <person name="Chen S."/>
        </authorList>
    </citation>
    <scope>NUCLEOTIDE SEQUENCE</scope>
    <source>
        <strain evidence="1">SC-2020</strain>
    </source>
</reference>
<protein>
    <submittedName>
        <fullName evidence="1">Uncharacterized protein</fullName>
    </submittedName>
</protein>
<dbReference type="Proteomes" id="UP001164929">
    <property type="component" value="Chromosome 10"/>
</dbReference>
<evidence type="ECO:0000313" key="1">
    <source>
        <dbReference type="EMBL" id="KAJ6983828.1"/>
    </source>
</evidence>
<sequence length="62" mass="7504">MVLSTTVYYIWYERNNRIFKNAYRSPQELRAEAYEVIRVCIMEKDYGRVPENLKNIWGLPDS</sequence>
<evidence type="ECO:0000313" key="2">
    <source>
        <dbReference type="Proteomes" id="UP001164929"/>
    </source>
</evidence>